<sequence>MKRKVSVCAGVMAAMVAMAAGAEEAKAGEQAPVASAGGDGGMPVVEGPGAERVMAPPPLVEATVAGSTAAAPAADAPTAVEAKATPEEAEVHVPFSFTVVPGLSTSGFSQKNQVHDVSIGLIATHAKRVRVMGLSLGGNWVTHGASGVLASVGVNVSGGPVNGTLLTVGGNVVGADTEGLLAGVGANIVRGTMKGTQLTVGANVATQALDGAQLGVGANVAGGDVMGAQLSVGGNLAGGTLKGLQMAVGANVARGVSRGVQMAAGVNVASELTGMQMSSGVSYASRLAGAQVSLINVGGDVDGAQVGLVNVARHVDGAQVGLLNFAGETEGESVGLLSFVGNGQAHVQVWASDVALTNVGVKLGGRHLYTLFTVGLNPPMGGERRRYTLGAGVGGHIPAGRFFFDVDLLGSSVHANRLFDFDDDTNHVLGQLRVMAGWQLSKRFAVFGGVSANTLVTWNGSDPWKDLGIGPEWREVSDSGRTIVRTWPGILAGVQI</sequence>
<dbReference type="Proteomes" id="UP000321514">
    <property type="component" value="Unassembled WGS sequence"/>
</dbReference>
<name>A0A511T2P5_MYXFU</name>
<protein>
    <recommendedName>
        <fullName evidence="6">ICE-like protease</fullName>
    </recommendedName>
</protein>
<dbReference type="AlphaFoldDB" id="A0A511T2P5"/>
<evidence type="ECO:0000313" key="4">
    <source>
        <dbReference type="Proteomes" id="UP000183760"/>
    </source>
</evidence>
<feature type="chain" id="PRO_5022742595" description="ICE-like protease" evidence="1">
    <location>
        <begin position="20"/>
        <end position="496"/>
    </location>
</feature>
<evidence type="ECO:0000313" key="5">
    <source>
        <dbReference type="Proteomes" id="UP000321514"/>
    </source>
</evidence>
<proteinExistence type="predicted"/>
<accession>A0A511T2P5</accession>
<evidence type="ECO:0000313" key="3">
    <source>
        <dbReference type="EMBL" id="SES85064.1"/>
    </source>
</evidence>
<dbReference type="NCBIfam" id="NF047436">
    <property type="entry name" value="LA_2272_repeat"/>
    <property type="match status" value="1"/>
</dbReference>
<keyword evidence="1" id="KW-0732">Signal</keyword>
<evidence type="ECO:0000313" key="2">
    <source>
        <dbReference type="EMBL" id="GEN07618.1"/>
    </source>
</evidence>
<feature type="signal peptide" evidence="1">
    <location>
        <begin position="1"/>
        <end position="19"/>
    </location>
</feature>
<dbReference type="EMBL" id="FOIB01000001">
    <property type="protein sequence ID" value="SES85064.1"/>
    <property type="molecule type" value="Genomic_DNA"/>
</dbReference>
<dbReference type="EMBL" id="BJXR01000025">
    <property type="protein sequence ID" value="GEN07618.1"/>
    <property type="molecule type" value="Genomic_DNA"/>
</dbReference>
<evidence type="ECO:0008006" key="6">
    <source>
        <dbReference type="Google" id="ProtNLM"/>
    </source>
</evidence>
<keyword evidence="4" id="KW-1185">Reference proteome</keyword>
<evidence type="ECO:0000256" key="1">
    <source>
        <dbReference type="SAM" id="SignalP"/>
    </source>
</evidence>
<dbReference type="Proteomes" id="UP000183760">
    <property type="component" value="Unassembled WGS sequence"/>
</dbReference>
<reference evidence="2 5" key="2">
    <citation type="submission" date="2019-07" db="EMBL/GenBank/DDBJ databases">
        <title>Whole genome shotgun sequence of Myxococcus fulvus NBRC 100333.</title>
        <authorList>
            <person name="Hosoyama A."/>
            <person name="Uohara A."/>
            <person name="Ohji S."/>
            <person name="Ichikawa N."/>
        </authorList>
    </citation>
    <scope>NUCLEOTIDE SEQUENCE [LARGE SCALE GENOMIC DNA]</scope>
    <source>
        <strain evidence="2 5">NBRC 100333</strain>
    </source>
</reference>
<dbReference type="STRING" id="1334629.MFUL124B02_02725"/>
<dbReference type="InterPro" id="IPR058093">
    <property type="entry name" value="LA_2272-like"/>
</dbReference>
<dbReference type="RefSeq" id="WP_046710648.1">
    <property type="nucleotide sequence ID" value="NZ_BJXR01000025.1"/>
</dbReference>
<comment type="caution">
    <text evidence="2">The sequence shown here is derived from an EMBL/GenBank/DDBJ whole genome shotgun (WGS) entry which is preliminary data.</text>
</comment>
<reference evidence="3 4" key="1">
    <citation type="submission" date="2016-10" db="EMBL/GenBank/DDBJ databases">
        <authorList>
            <person name="Varghese N."/>
            <person name="Submissions S."/>
        </authorList>
    </citation>
    <scope>NUCLEOTIDE SEQUENCE [LARGE SCALE GENOMIC DNA]</scope>
    <source>
        <strain evidence="3 4">DSM 16525</strain>
    </source>
</reference>
<gene>
    <name evidence="2" type="ORF">MFU01_26550</name>
    <name evidence="3" type="ORF">SAMN05443572_101368</name>
</gene>
<organism evidence="2 5">
    <name type="scientific">Myxococcus fulvus</name>
    <dbReference type="NCBI Taxonomy" id="33"/>
    <lineage>
        <taxon>Bacteria</taxon>
        <taxon>Pseudomonadati</taxon>
        <taxon>Myxococcota</taxon>
        <taxon>Myxococcia</taxon>
        <taxon>Myxococcales</taxon>
        <taxon>Cystobacterineae</taxon>
        <taxon>Myxococcaceae</taxon>
        <taxon>Myxococcus</taxon>
    </lineage>
</organism>